<comment type="caution">
    <text evidence="3">The sequence shown here is derived from an EMBL/GenBank/DDBJ whole genome shotgun (WGS) entry which is preliminary data.</text>
</comment>
<evidence type="ECO:0000256" key="1">
    <source>
        <dbReference type="SAM" id="MobiDB-lite"/>
    </source>
</evidence>
<name>A0A2U0SHY2_9SPHN</name>
<dbReference type="OrthoDB" id="7510608at2"/>
<dbReference type="EMBL" id="QENQ01000001">
    <property type="protein sequence ID" value="PVX30946.1"/>
    <property type="molecule type" value="Genomic_DNA"/>
</dbReference>
<sequence length="98" mass="10693">MTVKRRLSFTCPECGSAVICRTSEQITPTIREARLLCENDDCGCAFVAQIIAVRFVVRGMKPNPALHLPVGKWREPANDDAPPEPANDDRVAADLVTG</sequence>
<protein>
    <submittedName>
        <fullName evidence="3">Transcriptional regulator</fullName>
    </submittedName>
</protein>
<reference evidence="3 4" key="1">
    <citation type="submission" date="2018-05" db="EMBL/GenBank/DDBJ databases">
        <title>Description of Sphingomonas pokkalii sp nov, isolated from the rhizosphere of saline tolerant pokkali rice and its draft genome analysis.</title>
        <authorList>
            <person name="Menon R."/>
            <person name="Kumari S."/>
            <person name="Rameshkumar N."/>
        </authorList>
    </citation>
    <scope>NUCLEOTIDE SEQUENCE [LARGE SCALE GENOMIC DNA]</scope>
    <source>
        <strain evidence="3 4">L3B27</strain>
    </source>
</reference>
<feature type="domain" description="Zinc finger Ogr/Delta-type" evidence="2">
    <location>
        <begin position="10"/>
        <end position="49"/>
    </location>
</feature>
<organism evidence="3 4">
    <name type="scientific">Sphingomonas pokkalii</name>
    <dbReference type="NCBI Taxonomy" id="2175090"/>
    <lineage>
        <taxon>Bacteria</taxon>
        <taxon>Pseudomonadati</taxon>
        <taxon>Pseudomonadota</taxon>
        <taxon>Alphaproteobacteria</taxon>
        <taxon>Sphingomonadales</taxon>
        <taxon>Sphingomonadaceae</taxon>
        <taxon>Sphingomonas</taxon>
    </lineage>
</organism>
<evidence type="ECO:0000313" key="4">
    <source>
        <dbReference type="Proteomes" id="UP000245890"/>
    </source>
</evidence>
<keyword evidence="4" id="KW-1185">Reference proteome</keyword>
<evidence type="ECO:0000259" key="2">
    <source>
        <dbReference type="Pfam" id="PF04606"/>
    </source>
</evidence>
<dbReference type="Proteomes" id="UP000245890">
    <property type="component" value="Unassembled WGS sequence"/>
</dbReference>
<dbReference type="RefSeq" id="WP_116470340.1">
    <property type="nucleotide sequence ID" value="NZ_QENQ01000001.1"/>
</dbReference>
<dbReference type="Pfam" id="PF04606">
    <property type="entry name" value="Ogr_Delta"/>
    <property type="match status" value="1"/>
</dbReference>
<gene>
    <name evidence="3" type="ORF">DD559_17755</name>
</gene>
<proteinExistence type="predicted"/>
<feature type="region of interest" description="Disordered" evidence="1">
    <location>
        <begin position="71"/>
        <end position="98"/>
    </location>
</feature>
<evidence type="ECO:0000313" key="3">
    <source>
        <dbReference type="EMBL" id="PVX30946.1"/>
    </source>
</evidence>
<dbReference type="InterPro" id="IPR007684">
    <property type="entry name" value="Znf_Ogr/Delta"/>
</dbReference>
<dbReference type="AlphaFoldDB" id="A0A2U0SHY2"/>
<accession>A0A2U0SHY2</accession>